<dbReference type="EMBL" id="VCGU01000002">
    <property type="protein sequence ID" value="TRY79171.1"/>
    <property type="molecule type" value="Genomic_DNA"/>
</dbReference>
<keyword evidence="1" id="KW-0812">Transmembrane</keyword>
<dbReference type="CDD" id="cd03507">
    <property type="entry name" value="Delta12-FADS-like"/>
    <property type="match status" value="1"/>
</dbReference>
<organism evidence="3 4">
    <name type="scientific">Tigriopus californicus</name>
    <name type="common">Marine copepod</name>
    <dbReference type="NCBI Taxonomy" id="6832"/>
    <lineage>
        <taxon>Eukaryota</taxon>
        <taxon>Metazoa</taxon>
        <taxon>Ecdysozoa</taxon>
        <taxon>Arthropoda</taxon>
        <taxon>Crustacea</taxon>
        <taxon>Multicrustacea</taxon>
        <taxon>Hexanauplia</taxon>
        <taxon>Copepoda</taxon>
        <taxon>Harpacticoida</taxon>
        <taxon>Harpacticidae</taxon>
        <taxon>Tigriopus</taxon>
    </lineage>
</organism>
<keyword evidence="4" id="KW-1185">Reference proteome</keyword>
<sequence>MTRSKSAASVSNMGSGQSKVLSAGVSEDEAIRFVPQNTPSILEIKRQLPAHCFQPTLAQSFYYVLKDLVIMAVLYLGMIFMDLQFPLAMYLTYPVYWYLQGTMMWALFVLGHDCGHGSFSHSALINDITGNLLHSLILVPYYPWKVSHRHHHKNTGNIDKDEIFYPVREKDYAADGKKFLPLFGLGLSWFFYLFKGYAPRAVNHVNPYDEFFVRHASQCVVSLVTIAGWVCFGLIPYAGHYGFTALLCHYLIPIFVFASWLVVTTFLHHQDENVPWYADHKWDFVRGNLSSVDRHYGWAHNLVHNIGTHQIHHLFSKIPHYHLEEATKTFRTVYPDLVRMSNEPIMPAFFKMFYIFDQQQWIKNDAEFHVYSSKKSR</sequence>
<keyword evidence="1" id="KW-0472">Membrane</keyword>
<dbReference type="PANTHER" id="PTHR32100">
    <property type="entry name" value="OMEGA-6 FATTY ACID DESATURASE, CHLOROPLASTIC"/>
    <property type="match status" value="1"/>
</dbReference>
<name>A0A553PNB4_TIGCA</name>
<evidence type="ECO:0000313" key="3">
    <source>
        <dbReference type="EMBL" id="TRY79171.1"/>
    </source>
</evidence>
<feature type="transmembrane region" description="Helical" evidence="1">
    <location>
        <begin position="124"/>
        <end position="144"/>
    </location>
</feature>
<comment type="caution">
    <text evidence="3">The sequence shown here is derived from an EMBL/GenBank/DDBJ whole genome shotgun (WGS) entry which is preliminary data.</text>
</comment>
<accession>A0A553PNB4</accession>
<proteinExistence type="predicted"/>
<dbReference type="InterPro" id="IPR005804">
    <property type="entry name" value="FA_desaturase_dom"/>
</dbReference>
<gene>
    <name evidence="3" type="ORF">TCAL_10055</name>
</gene>
<dbReference type="Pfam" id="PF00487">
    <property type="entry name" value="FA_desaturase"/>
    <property type="match status" value="1"/>
</dbReference>
<feature type="transmembrane region" description="Helical" evidence="1">
    <location>
        <begin position="68"/>
        <end position="89"/>
    </location>
</feature>
<dbReference type="STRING" id="6832.A0A553PNB4"/>
<dbReference type="OMA" id="DTVFVPW"/>
<reference evidence="3 4" key="1">
    <citation type="journal article" date="2018" name="Nat. Ecol. Evol.">
        <title>Genomic signatures of mitonuclear coevolution across populations of Tigriopus californicus.</title>
        <authorList>
            <person name="Barreto F.S."/>
            <person name="Watson E.T."/>
            <person name="Lima T.G."/>
            <person name="Willett C.S."/>
            <person name="Edmands S."/>
            <person name="Li W."/>
            <person name="Burton R.S."/>
        </authorList>
    </citation>
    <scope>NUCLEOTIDE SEQUENCE [LARGE SCALE GENOMIC DNA]</scope>
    <source>
        <strain evidence="3 4">San Diego</strain>
    </source>
</reference>
<dbReference type="AlphaFoldDB" id="A0A553PNB4"/>
<feature type="transmembrane region" description="Helical" evidence="1">
    <location>
        <begin position="219"/>
        <end position="237"/>
    </location>
</feature>
<feature type="transmembrane region" description="Helical" evidence="1">
    <location>
        <begin position="95"/>
        <end position="112"/>
    </location>
</feature>
<feature type="domain" description="Fatty acid desaturase" evidence="2">
    <location>
        <begin position="93"/>
        <end position="336"/>
    </location>
</feature>
<dbReference type="Proteomes" id="UP000318571">
    <property type="component" value="Chromosome 6"/>
</dbReference>
<keyword evidence="1" id="KW-1133">Transmembrane helix</keyword>
<feature type="transmembrane region" description="Helical" evidence="1">
    <location>
        <begin position="243"/>
        <end position="263"/>
    </location>
</feature>
<dbReference type="GO" id="GO:0006629">
    <property type="term" value="P:lipid metabolic process"/>
    <property type="evidence" value="ECO:0007669"/>
    <property type="project" value="InterPro"/>
</dbReference>
<dbReference type="GO" id="GO:0016491">
    <property type="term" value="F:oxidoreductase activity"/>
    <property type="evidence" value="ECO:0007669"/>
    <property type="project" value="InterPro"/>
</dbReference>
<evidence type="ECO:0000256" key="1">
    <source>
        <dbReference type="SAM" id="Phobius"/>
    </source>
</evidence>
<feature type="transmembrane region" description="Helical" evidence="1">
    <location>
        <begin position="179"/>
        <end position="198"/>
    </location>
</feature>
<dbReference type="InterPro" id="IPR012171">
    <property type="entry name" value="Fatty_acid_desaturase"/>
</dbReference>
<evidence type="ECO:0000313" key="4">
    <source>
        <dbReference type="Proteomes" id="UP000318571"/>
    </source>
</evidence>
<evidence type="ECO:0000259" key="2">
    <source>
        <dbReference type="Pfam" id="PF00487"/>
    </source>
</evidence>
<protein>
    <recommendedName>
        <fullName evidence="2">Fatty acid desaturase domain-containing protein</fullName>
    </recommendedName>
</protein>